<keyword evidence="3" id="KW-1185">Reference proteome</keyword>
<accession>A0A9Q8WCL1</accession>
<dbReference type="Proteomes" id="UP000830671">
    <property type="component" value="Chromosome 2"/>
</dbReference>
<gene>
    <name evidence="2" type="ORF">CLUP02_03891</name>
</gene>
<name>A0A9Q8WCL1_9PEZI</name>
<dbReference type="KEGG" id="clup:CLUP02_03891"/>
<reference evidence="2" key="1">
    <citation type="journal article" date="2021" name="Mol. Plant Microbe Interact.">
        <title>Complete Genome Sequence of the Plant-Pathogenic Fungus Colletotrichum lupini.</title>
        <authorList>
            <person name="Baroncelli R."/>
            <person name="Pensec F."/>
            <person name="Da Lio D."/>
            <person name="Boufleur T."/>
            <person name="Vicente I."/>
            <person name="Sarrocco S."/>
            <person name="Picot A."/>
            <person name="Baraldi E."/>
            <person name="Sukno S."/>
            <person name="Thon M."/>
            <person name="Le Floch G."/>
        </authorList>
    </citation>
    <scope>NUCLEOTIDE SEQUENCE</scope>
    <source>
        <strain evidence="2">IMI 504893</strain>
    </source>
</reference>
<organism evidence="2 3">
    <name type="scientific">Colletotrichum lupini</name>
    <dbReference type="NCBI Taxonomy" id="145971"/>
    <lineage>
        <taxon>Eukaryota</taxon>
        <taxon>Fungi</taxon>
        <taxon>Dikarya</taxon>
        <taxon>Ascomycota</taxon>
        <taxon>Pezizomycotina</taxon>
        <taxon>Sordariomycetes</taxon>
        <taxon>Hypocreomycetidae</taxon>
        <taxon>Glomerellales</taxon>
        <taxon>Glomerellaceae</taxon>
        <taxon>Colletotrichum</taxon>
        <taxon>Colletotrichum acutatum species complex</taxon>
    </lineage>
</organism>
<evidence type="ECO:0000313" key="2">
    <source>
        <dbReference type="EMBL" id="UQC78414.1"/>
    </source>
</evidence>
<evidence type="ECO:0000256" key="1">
    <source>
        <dbReference type="SAM" id="MobiDB-lite"/>
    </source>
</evidence>
<sequence>MRIPRDTEVHAFKVQGPMRSISMNDLKRPRHSSSATDPEDTSPHALAPLTLVFFLLKFPYPCPMPNPKLLKRSSHLVVFPGLPIGSAAKSPIPCQPQGIINVDETDTQQHTQVIKLSKLPSPAPSTHPMSQAKVQGLLLDAHQTRVAGARVNHNITIKPTAHSVSQPVIPSYGTLGTVKWKPSSRVQRAA</sequence>
<dbReference type="RefSeq" id="XP_049140051.1">
    <property type="nucleotide sequence ID" value="XM_049282908.1"/>
</dbReference>
<proteinExistence type="predicted"/>
<evidence type="ECO:0000313" key="3">
    <source>
        <dbReference type="Proteomes" id="UP000830671"/>
    </source>
</evidence>
<dbReference type="AlphaFoldDB" id="A0A9Q8WCL1"/>
<dbReference type="EMBL" id="CP019474">
    <property type="protein sequence ID" value="UQC78414.1"/>
    <property type="molecule type" value="Genomic_DNA"/>
</dbReference>
<feature type="region of interest" description="Disordered" evidence="1">
    <location>
        <begin position="14"/>
        <end position="42"/>
    </location>
</feature>
<protein>
    <submittedName>
        <fullName evidence="2">Uncharacterized protein</fullName>
    </submittedName>
</protein>
<dbReference type="GeneID" id="73337918"/>